<keyword evidence="3" id="KW-0862">Zinc</keyword>
<dbReference type="SMART" id="SM00249">
    <property type="entry name" value="PHD"/>
    <property type="match status" value="1"/>
</dbReference>
<feature type="compositionally biased region" description="Low complexity" evidence="6">
    <location>
        <begin position="762"/>
        <end position="773"/>
    </location>
</feature>
<sequence length="781" mass="85302">MNRDRSRKSRRPPKARPLTPAKTPTSDAYEFASPSSLTFESSFHDPRVTWDTANPCSSSPQAFTTPKSEVDGDTTDHKSDLTANIDAELASHIHHLSPTPYLTLPPVEPSRQLSSSPGPGSSKRTCLEASEVEETPETLQTITKHPVSSRSTSDTERVERNTKHGSTRPMADPRNRRLSAANVSRMGPPETPGRRVAASPQLFPSLQFSPDLFQAPMSGPAPAPSLPQNRLFWDPSSHPEDLSYQDPFVPPHSDLVGPFTPSPATSHGFQTTNSVSSAHQYDLPSSSQNTQILAASLSPSIDDSGYPAPFTASPRVPAPAPDDPSMFLSSPARRFGPTAQPSGTYSSGNRPELQAYHHQVQESRREEELRRTKKTMTKKPTVTRGSKNVPNRPTSPPSSSRLGMKRSSTHSGVGDNYPRHRHQSQVSFADSFSVVDDNNRHPRGGRSSPLKQSSMNAYEKLDRPQSRSRTSLSFTIDKDGRAKTVVTRVSDQPQCRMDMDEEPSGSDTDSVDAADFDIARSQNNSFAFYEQEEQHRPVDRLRREPNSHSKSSSYSSTIGSSASAPLSSRTSSTFGGARSHSKMPGDPYSTGVLNAQARRSFTSVHARAHNDINTIPDEEVEERFDAQHALRAMLNDRTRSISSHIAQLPPPPLNTFQGFHSSPPVPNNNYGIYNASPTTITDPDLATPSTDRGSHASSGSTRCICNSSSPDCHLMIQCESCSKWLHATCVGIESQQQVPLVYVCDYCRQTPMRGGRIREPSRAAAMAPASPLAGKKGKFGR</sequence>
<feature type="compositionally biased region" description="Basic and acidic residues" evidence="6">
    <location>
        <begin position="68"/>
        <end position="80"/>
    </location>
</feature>
<dbReference type="EMBL" id="KE721364">
    <property type="protein sequence ID" value="ERF69983.1"/>
    <property type="molecule type" value="Genomic_DNA"/>
</dbReference>
<feature type="region of interest" description="Disordered" evidence="6">
    <location>
        <begin position="1"/>
        <end position="29"/>
    </location>
</feature>
<dbReference type="InterPro" id="IPR019786">
    <property type="entry name" value="Zinc_finger_PHD-type_CS"/>
</dbReference>
<feature type="region of interest" description="Disordered" evidence="6">
    <location>
        <begin position="525"/>
        <end position="591"/>
    </location>
</feature>
<feature type="compositionally biased region" description="Low complexity" evidence="6">
    <location>
        <begin position="548"/>
        <end position="573"/>
    </location>
</feature>
<dbReference type="InterPro" id="IPR019787">
    <property type="entry name" value="Znf_PHD-finger"/>
</dbReference>
<dbReference type="HOGENOM" id="CLU_020023_0_0_1"/>
<feature type="domain" description="PHD-type" evidence="7">
    <location>
        <begin position="700"/>
        <end position="750"/>
    </location>
</feature>
<dbReference type="PANTHER" id="PTHR46462:SF3">
    <property type="entry name" value="UPSET, ISOFORM A"/>
    <property type="match status" value="1"/>
</dbReference>
<evidence type="ECO:0000256" key="5">
    <source>
        <dbReference type="PROSITE-ProRule" id="PRU00146"/>
    </source>
</evidence>
<dbReference type="PROSITE" id="PS01359">
    <property type="entry name" value="ZF_PHD_1"/>
    <property type="match status" value="1"/>
</dbReference>
<evidence type="ECO:0000313" key="9">
    <source>
        <dbReference type="Proteomes" id="UP000019373"/>
    </source>
</evidence>
<dbReference type="GO" id="GO:0008270">
    <property type="term" value="F:zinc ion binding"/>
    <property type="evidence" value="ECO:0007669"/>
    <property type="project" value="UniProtKB-KW"/>
</dbReference>
<dbReference type="InterPro" id="IPR011011">
    <property type="entry name" value="Znf_FYVE_PHD"/>
</dbReference>
<feature type="compositionally biased region" description="Polar residues" evidence="6">
    <location>
        <begin position="51"/>
        <end position="67"/>
    </location>
</feature>
<dbReference type="GeneID" id="19238575"/>
<dbReference type="InterPro" id="IPR013083">
    <property type="entry name" value="Znf_RING/FYVE/PHD"/>
</dbReference>
<proteinExistence type="predicted"/>
<evidence type="ECO:0000256" key="3">
    <source>
        <dbReference type="ARBA" id="ARBA00022833"/>
    </source>
</evidence>
<evidence type="ECO:0000256" key="1">
    <source>
        <dbReference type="ARBA" id="ARBA00022723"/>
    </source>
</evidence>
<dbReference type="GO" id="GO:0006325">
    <property type="term" value="P:chromatin organization"/>
    <property type="evidence" value="ECO:0007669"/>
    <property type="project" value="UniProtKB-KW"/>
</dbReference>
<accession>U1GD36</accession>
<reference evidence="9" key="1">
    <citation type="journal article" date="2014" name="BMC Genomics">
        <title>Genome characteristics reveal the impact of lichenization on lichen-forming fungus Endocarpon pusillum Hedwig (Verrucariales, Ascomycota).</title>
        <authorList>
            <person name="Wang Y.-Y."/>
            <person name="Liu B."/>
            <person name="Zhang X.-Y."/>
            <person name="Zhou Q.-M."/>
            <person name="Zhang T."/>
            <person name="Li H."/>
            <person name="Yu Y.-F."/>
            <person name="Zhang X.-L."/>
            <person name="Hao X.-Y."/>
            <person name="Wang M."/>
            <person name="Wang L."/>
            <person name="Wei J.-C."/>
        </authorList>
    </citation>
    <scope>NUCLEOTIDE SEQUENCE [LARGE SCALE GENOMIC DNA]</scope>
    <source>
        <strain evidence="9">Z07020 / HMAS-L-300199</strain>
    </source>
</reference>
<feature type="region of interest" description="Disordered" evidence="6">
    <location>
        <begin position="680"/>
        <end position="701"/>
    </location>
</feature>
<feature type="region of interest" description="Disordered" evidence="6">
    <location>
        <begin position="50"/>
        <end position="82"/>
    </location>
</feature>
<dbReference type="OrthoDB" id="436852at2759"/>
<dbReference type="PANTHER" id="PTHR46462">
    <property type="entry name" value="UPSET, ISOFORM A"/>
    <property type="match status" value="1"/>
</dbReference>
<feature type="compositionally biased region" description="Basic and acidic residues" evidence="6">
    <location>
        <begin position="153"/>
        <end position="162"/>
    </location>
</feature>
<dbReference type="AlphaFoldDB" id="U1GD36"/>
<evidence type="ECO:0000259" key="7">
    <source>
        <dbReference type="PROSITE" id="PS50016"/>
    </source>
</evidence>
<organism evidence="8 9">
    <name type="scientific">Endocarpon pusillum (strain Z07020 / HMAS-L-300199)</name>
    <name type="common">Lichen-forming fungus</name>
    <dbReference type="NCBI Taxonomy" id="1263415"/>
    <lineage>
        <taxon>Eukaryota</taxon>
        <taxon>Fungi</taxon>
        <taxon>Dikarya</taxon>
        <taxon>Ascomycota</taxon>
        <taxon>Pezizomycotina</taxon>
        <taxon>Eurotiomycetes</taxon>
        <taxon>Chaetothyriomycetidae</taxon>
        <taxon>Verrucariales</taxon>
        <taxon>Verrucariaceae</taxon>
        <taxon>Endocarpon</taxon>
    </lineage>
</organism>
<dbReference type="Pfam" id="PF20826">
    <property type="entry name" value="PHD_5"/>
    <property type="match status" value="1"/>
</dbReference>
<protein>
    <recommendedName>
        <fullName evidence="7">PHD-type domain-containing protein</fullName>
    </recommendedName>
</protein>
<dbReference type="InterPro" id="IPR001965">
    <property type="entry name" value="Znf_PHD"/>
</dbReference>
<dbReference type="Gene3D" id="3.30.40.10">
    <property type="entry name" value="Zinc/RING finger domain, C3HC4 (zinc finger)"/>
    <property type="match status" value="1"/>
</dbReference>
<feature type="compositionally biased region" description="Polar residues" evidence="6">
    <location>
        <begin position="137"/>
        <end position="152"/>
    </location>
</feature>
<dbReference type="OMA" id="GGHLMIQ"/>
<feature type="compositionally biased region" description="Basic and acidic residues" evidence="6">
    <location>
        <begin position="532"/>
        <end position="547"/>
    </location>
</feature>
<feature type="region of interest" description="Disordered" evidence="6">
    <location>
        <begin position="97"/>
        <end position="511"/>
    </location>
</feature>
<gene>
    <name evidence="8" type="ORF">EPUS_03535</name>
</gene>
<feature type="region of interest" description="Disordered" evidence="6">
    <location>
        <begin position="759"/>
        <end position="781"/>
    </location>
</feature>
<dbReference type="SUPFAM" id="SSF57903">
    <property type="entry name" value="FYVE/PHD zinc finger"/>
    <property type="match status" value="1"/>
</dbReference>
<feature type="compositionally biased region" description="Polar residues" evidence="6">
    <location>
        <begin position="111"/>
        <end position="124"/>
    </location>
</feature>
<evidence type="ECO:0000256" key="2">
    <source>
        <dbReference type="ARBA" id="ARBA00022771"/>
    </source>
</evidence>
<feature type="compositionally biased region" description="Basic and acidic residues" evidence="6">
    <location>
        <begin position="359"/>
        <end position="370"/>
    </location>
</feature>
<feature type="compositionally biased region" description="Acidic residues" evidence="6">
    <location>
        <begin position="499"/>
        <end position="511"/>
    </location>
</feature>
<evidence type="ECO:0000256" key="6">
    <source>
        <dbReference type="SAM" id="MobiDB-lite"/>
    </source>
</evidence>
<dbReference type="PROSITE" id="PS50016">
    <property type="entry name" value="ZF_PHD_2"/>
    <property type="match status" value="1"/>
</dbReference>
<dbReference type="Proteomes" id="UP000019373">
    <property type="component" value="Unassembled WGS sequence"/>
</dbReference>
<dbReference type="RefSeq" id="XP_007804317.1">
    <property type="nucleotide sequence ID" value="XM_007806126.1"/>
</dbReference>
<feature type="compositionally biased region" description="Polar residues" evidence="6">
    <location>
        <begin position="262"/>
        <end position="301"/>
    </location>
</feature>
<keyword evidence="2 5" id="KW-0863">Zinc-finger</keyword>
<dbReference type="eggNOG" id="ENOG502SD8Z">
    <property type="taxonomic scope" value="Eukaryota"/>
</dbReference>
<keyword evidence="9" id="KW-1185">Reference proteome</keyword>
<evidence type="ECO:0000256" key="4">
    <source>
        <dbReference type="ARBA" id="ARBA00022853"/>
    </source>
</evidence>
<feature type="compositionally biased region" description="Basic residues" evidence="6">
    <location>
        <begin position="1"/>
        <end position="14"/>
    </location>
</feature>
<feature type="compositionally biased region" description="Polar residues" evidence="6">
    <location>
        <begin position="339"/>
        <end position="349"/>
    </location>
</feature>
<evidence type="ECO:0000313" key="8">
    <source>
        <dbReference type="EMBL" id="ERF69983.1"/>
    </source>
</evidence>
<keyword evidence="1" id="KW-0479">Metal-binding</keyword>
<keyword evidence="4" id="KW-0156">Chromatin regulator</keyword>
<name>U1GD36_ENDPU</name>